<dbReference type="EMBL" id="UINC01087886">
    <property type="protein sequence ID" value="SVC37637.1"/>
    <property type="molecule type" value="Genomic_DNA"/>
</dbReference>
<dbReference type="Pfam" id="PF00266">
    <property type="entry name" value="Aminotran_5"/>
    <property type="match status" value="1"/>
</dbReference>
<dbReference type="InterPro" id="IPR000192">
    <property type="entry name" value="Aminotrans_V_dom"/>
</dbReference>
<dbReference type="Gene3D" id="3.40.640.10">
    <property type="entry name" value="Type I PLP-dependent aspartate aminotransferase-like (Major domain)"/>
    <property type="match status" value="1"/>
</dbReference>
<organism evidence="2">
    <name type="scientific">marine metagenome</name>
    <dbReference type="NCBI Taxonomy" id="408172"/>
    <lineage>
        <taxon>unclassified sequences</taxon>
        <taxon>metagenomes</taxon>
        <taxon>ecological metagenomes</taxon>
    </lineage>
</organism>
<dbReference type="InterPro" id="IPR015421">
    <property type="entry name" value="PyrdxlP-dep_Trfase_major"/>
</dbReference>
<feature type="domain" description="Aminotransferase class V" evidence="1">
    <location>
        <begin position="2"/>
        <end position="80"/>
    </location>
</feature>
<name>A0A382LQS4_9ZZZZ</name>
<dbReference type="PANTHER" id="PTHR14237:SF19">
    <property type="entry name" value="MITOCHONDRIAL AMIDOXIME REDUCING COMPONENT 1"/>
    <property type="match status" value="1"/>
</dbReference>
<evidence type="ECO:0000259" key="1">
    <source>
        <dbReference type="Pfam" id="PF00266"/>
    </source>
</evidence>
<dbReference type="InterPro" id="IPR015424">
    <property type="entry name" value="PyrdxlP-dep_Trfase"/>
</dbReference>
<reference evidence="2" key="1">
    <citation type="submission" date="2018-05" db="EMBL/GenBank/DDBJ databases">
        <authorList>
            <person name="Lanie J.A."/>
            <person name="Ng W.-L."/>
            <person name="Kazmierczak K.M."/>
            <person name="Andrzejewski T.M."/>
            <person name="Davidsen T.M."/>
            <person name="Wayne K.J."/>
            <person name="Tettelin H."/>
            <person name="Glass J.I."/>
            <person name="Rusch D."/>
            <person name="Podicherti R."/>
            <person name="Tsui H.-C.T."/>
            <person name="Winkler M.E."/>
        </authorList>
    </citation>
    <scope>NUCLEOTIDE SEQUENCE</scope>
</reference>
<gene>
    <name evidence="2" type="ORF">METZ01_LOCUS290491</name>
</gene>
<dbReference type="AlphaFoldDB" id="A0A382LQS4"/>
<accession>A0A382LQS4</accession>
<dbReference type="PANTHER" id="PTHR14237">
    <property type="entry name" value="MOLYBDOPTERIN COFACTOR SULFURASE MOSC"/>
    <property type="match status" value="1"/>
</dbReference>
<protein>
    <recommendedName>
        <fullName evidence="1">Aminotransferase class V domain-containing protein</fullName>
    </recommendedName>
</protein>
<sequence>TTRLVDSARDYILEYFNASPDEYVAIFTDNATAAIKLVGQAYPFQSGDRYLLTFDNHNSINGIREFAHMKGASATYVPVVPPELRVAPNRLADDLGTTDPGQHNLFACPVQSNFSSVQHPL</sequence>
<dbReference type="SUPFAM" id="SSF53383">
    <property type="entry name" value="PLP-dependent transferases"/>
    <property type="match status" value="1"/>
</dbReference>
<feature type="non-terminal residue" evidence="2">
    <location>
        <position position="1"/>
    </location>
</feature>
<proteinExistence type="predicted"/>
<evidence type="ECO:0000313" key="2">
    <source>
        <dbReference type="EMBL" id="SVC37637.1"/>
    </source>
</evidence>